<keyword evidence="1" id="KW-0732">Signal</keyword>
<evidence type="ECO:0008006" key="4">
    <source>
        <dbReference type="Google" id="ProtNLM"/>
    </source>
</evidence>
<dbReference type="AlphaFoldDB" id="F6XLL3"/>
<protein>
    <recommendedName>
        <fullName evidence="4">Secreted protein</fullName>
    </recommendedName>
</protein>
<reference evidence="2" key="3">
    <citation type="submission" date="2025-08" db="UniProtKB">
        <authorList>
            <consortium name="Ensembl"/>
        </authorList>
    </citation>
    <scope>IDENTIFICATION</scope>
</reference>
<reference evidence="2" key="4">
    <citation type="submission" date="2025-09" db="UniProtKB">
        <authorList>
            <consortium name="Ensembl"/>
        </authorList>
    </citation>
    <scope>IDENTIFICATION</scope>
</reference>
<evidence type="ECO:0000313" key="2">
    <source>
        <dbReference type="Ensembl" id="ENSCINP00000007001.3"/>
    </source>
</evidence>
<name>F6XLL3_CIOIN</name>
<dbReference type="EMBL" id="EAAA01002118">
    <property type="status" value="NOT_ANNOTATED_CDS"/>
    <property type="molecule type" value="Genomic_DNA"/>
</dbReference>
<feature type="signal peptide" evidence="1">
    <location>
        <begin position="1"/>
        <end position="20"/>
    </location>
</feature>
<dbReference type="Ensembl" id="ENSCINT00000007001.3">
    <property type="protein sequence ID" value="ENSCINP00000007001.3"/>
    <property type="gene ID" value="ENSCING00000003424.3"/>
</dbReference>
<organism evidence="2 3">
    <name type="scientific">Ciona intestinalis</name>
    <name type="common">Transparent sea squirt</name>
    <name type="synonym">Ascidia intestinalis</name>
    <dbReference type="NCBI Taxonomy" id="7719"/>
    <lineage>
        <taxon>Eukaryota</taxon>
        <taxon>Metazoa</taxon>
        <taxon>Chordata</taxon>
        <taxon>Tunicata</taxon>
        <taxon>Ascidiacea</taxon>
        <taxon>Phlebobranchia</taxon>
        <taxon>Cionidae</taxon>
        <taxon>Ciona</taxon>
    </lineage>
</organism>
<evidence type="ECO:0000256" key="1">
    <source>
        <dbReference type="SAM" id="SignalP"/>
    </source>
</evidence>
<reference evidence="3" key="1">
    <citation type="journal article" date="2002" name="Science">
        <title>The draft genome of Ciona intestinalis: insights into chordate and vertebrate origins.</title>
        <authorList>
            <person name="Dehal P."/>
            <person name="Satou Y."/>
            <person name="Campbell R.K."/>
            <person name="Chapman J."/>
            <person name="Degnan B."/>
            <person name="De Tomaso A."/>
            <person name="Davidson B."/>
            <person name="Di Gregorio A."/>
            <person name="Gelpke M."/>
            <person name="Goodstein D.M."/>
            <person name="Harafuji N."/>
            <person name="Hastings K.E."/>
            <person name="Ho I."/>
            <person name="Hotta K."/>
            <person name="Huang W."/>
            <person name="Kawashima T."/>
            <person name="Lemaire P."/>
            <person name="Martinez D."/>
            <person name="Meinertzhagen I.A."/>
            <person name="Necula S."/>
            <person name="Nonaka M."/>
            <person name="Putnam N."/>
            <person name="Rash S."/>
            <person name="Saiga H."/>
            <person name="Satake M."/>
            <person name="Terry A."/>
            <person name="Yamada L."/>
            <person name="Wang H.G."/>
            <person name="Awazu S."/>
            <person name="Azumi K."/>
            <person name="Boore J."/>
            <person name="Branno M."/>
            <person name="Chin-Bow S."/>
            <person name="DeSantis R."/>
            <person name="Doyle S."/>
            <person name="Francino P."/>
            <person name="Keys D.N."/>
            <person name="Haga S."/>
            <person name="Hayashi H."/>
            <person name="Hino K."/>
            <person name="Imai K.S."/>
            <person name="Inaba K."/>
            <person name="Kano S."/>
            <person name="Kobayashi K."/>
            <person name="Kobayashi M."/>
            <person name="Lee B.I."/>
            <person name="Makabe K.W."/>
            <person name="Manohar C."/>
            <person name="Matassi G."/>
            <person name="Medina M."/>
            <person name="Mochizuki Y."/>
            <person name="Mount S."/>
            <person name="Morishita T."/>
            <person name="Miura S."/>
            <person name="Nakayama A."/>
            <person name="Nishizaka S."/>
            <person name="Nomoto H."/>
            <person name="Ohta F."/>
            <person name="Oishi K."/>
            <person name="Rigoutsos I."/>
            <person name="Sano M."/>
            <person name="Sasaki A."/>
            <person name="Sasakura Y."/>
            <person name="Shoguchi E."/>
            <person name="Shin-i T."/>
            <person name="Spagnuolo A."/>
            <person name="Stainier D."/>
            <person name="Suzuki M.M."/>
            <person name="Tassy O."/>
            <person name="Takatori N."/>
            <person name="Tokuoka M."/>
            <person name="Yagi K."/>
            <person name="Yoshizaki F."/>
            <person name="Wada S."/>
            <person name="Zhang C."/>
            <person name="Hyatt P.D."/>
            <person name="Larimer F."/>
            <person name="Detter C."/>
            <person name="Doggett N."/>
            <person name="Glavina T."/>
            <person name="Hawkins T."/>
            <person name="Richardson P."/>
            <person name="Lucas S."/>
            <person name="Kohara Y."/>
            <person name="Levine M."/>
            <person name="Satoh N."/>
            <person name="Rokhsar D.S."/>
        </authorList>
    </citation>
    <scope>NUCLEOTIDE SEQUENCE [LARGE SCALE GENOMIC DNA]</scope>
</reference>
<dbReference type="HOGENOM" id="CLU_2139045_0_0_1"/>
<reference evidence="2" key="2">
    <citation type="journal article" date="2008" name="Genome Biol.">
        <title>Improved genome assembly and evidence-based global gene model set for the chordate Ciona intestinalis: new insight into intron and operon populations.</title>
        <authorList>
            <person name="Satou Y."/>
            <person name="Mineta K."/>
            <person name="Ogasawara M."/>
            <person name="Sasakura Y."/>
            <person name="Shoguchi E."/>
            <person name="Ueno K."/>
            <person name="Yamada L."/>
            <person name="Matsumoto J."/>
            <person name="Wasserscheid J."/>
            <person name="Dewar K."/>
            <person name="Wiley G.B."/>
            <person name="Macmil S.L."/>
            <person name="Roe B.A."/>
            <person name="Zeller R.W."/>
            <person name="Hastings K.E."/>
            <person name="Lemaire P."/>
            <person name="Lindquist E."/>
            <person name="Endo T."/>
            <person name="Hotta K."/>
            <person name="Inaba K."/>
        </authorList>
    </citation>
    <scope>NUCLEOTIDE SEQUENCE [LARGE SCALE GENOMIC DNA]</scope>
    <source>
        <strain evidence="2">wild type</strain>
    </source>
</reference>
<dbReference type="Proteomes" id="UP000008144">
    <property type="component" value="Chromosome 5"/>
</dbReference>
<keyword evidence="3" id="KW-1185">Reference proteome</keyword>
<accession>F6XLL3</accession>
<evidence type="ECO:0000313" key="3">
    <source>
        <dbReference type="Proteomes" id="UP000008144"/>
    </source>
</evidence>
<sequence length="113" mass="13990">RTTKIAVILLLLQLVDLGSALTLKSSNTTSKAIAISRRRYIYYRRRYYYPYYHHTNWNTWNTWMTWYNIHYCRRRYYYKVGDQAPTEEHEMNDEKMNEEIADFDEFMKQHAQE</sequence>
<dbReference type="GeneTree" id="ENSGT00390000004109"/>
<dbReference type="InParanoid" id="F6XLL3"/>
<feature type="chain" id="PRO_5003350679" description="Secreted protein" evidence="1">
    <location>
        <begin position="21"/>
        <end position="113"/>
    </location>
</feature>
<proteinExistence type="predicted"/>